<dbReference type="InterPro" id="IPR002078">
    <property type="entry name" value="Sigma_54_int"/>
</dbReference>
<evidence type="ECO:0000256" key="9">
    <source>
        <dbReference type="ARBA" id="ARBA00023015"/>
    </source>
</evidence>
<dbReference type="Gene3D" id="3.40.50.300">
    <property type="entry name" value="P-loop containing nucleotide triphosphate hydrolases"/>
    <property type="match status" value="1"/>
</dbReference>
<keyword evidence="3" id="KW-0963">Cytoplasm</keyword>
<dbReference type="SMART" id="SM00382">
    <property type="entry name" value="AAA"/>
    <property type="match status" value="1"/>
</dbReference>
<dbReference type="GO" id="GO:0006355">
    <property type="term" value="P:regulation of DNA-templated transcription"/>
    <property type="evidence" value="ECO:0007669"/>
    <property type="project" value="InterPro"/>
</dbReference>
<evidence type="ECO:0000256" key="6">
    <source>
        <dbReference type="ARBA" id="ARBA00022741"/>
    </source>
</evidence>
<keyword evidence="6" id="KW-0547">Nucleotide-binding</keyword>
<evidence type="ECO:0000256" key="1">
    <source>
        <dbReference type="ARBA" id="ARBA00004496"/>
    </source>
</evidence>
<evidence type="ECO:0000313" key="22">
    <source>
        <dbReference type="Proteomes" id="UP000196640"/>
    </source>
</evidence>
<dbReference type="EMBL" id="NIPV01000097">
    <property type="protein sequence ID" value="OWJ72358.1"/>
    <property type="molecule type" value="Genomic_DNA"/>
</dbReference>
<evidence type="ECO:0000256" key="3">
    <source>
        <dbReference type="ARBA" id="ARBA00022490"/>
    </source>
</evidence>
<evidence type="ECO:0000256" key="4">
    <source>
        <dbReference type="ARBA" id="ARBA00022491"/>
    </source>
</evidence>
<dbReference type="PROSITE" id="PS00675">
    <property type="entry name" value="SIGMA54_INTERACT_1"/>
    <property type="match status" value="1"/>
</dbReference>
<accession>A0A212AXJ7</accession>
<evidence type="ECO:0000256" key="10">
    <source>
        <dbReference type="ARBA" id="ARBA00023125"/>
    </source>
</evidence>
<dbReference type="PROSITE" id="PS50045">
    <property type="entry name" value="SIGMA54_INTERACT_4"/>
    <property type="match status" value="1"/>
</dbReference>
<keyword evidence="12" id="KW-0804">Transcription</keyword>
<evidence type="ECO:0000256" key="17">
    <source>
        <dbReference type="PROSITE-ProRule" id="PRU00169"/>
    </source>
</evidence>
<evidence type="ECO:0000259" key="18">
    <source>
        <dbReference type="PROSITE" id="PS50045"/>
    </source>
</evidence>
<dbReference type="PROSITE" id="PS50110">
    <property type="entry name" value="RESPONSE_REGULATORY"/>
    <property type="match status" value="1"/>
</dbReference>
<evidence type="ECO:0000256" key="15">
    <source>
        <dbReference type="ARBA" id="ARBA00031910"/>
    </source>
</evidence>
<evidence type="ECO:0000256" key="8">
    <source>
        <dbReference type="ARBA" id="ARBA00023012"/>
    </source>
</evidence>
<dbReference type="Proteomes" id="UP000196640">
    <property type="component" value="Unassembled WGS sequence"/>
</dbReference>
<dbReference type="STRING" id="366616.CG51_05055"/>
<dbReference type="InterPro" id="IPR025662">
    <property type="entry name" value="Sigma_54_int_dom_ATP-bd_1"/>
</dbReference>
<dbReference type="GO" id="GO:0005524">
    <property type="term" value="F:ATP binding"/>
    <property type="evidence" value="ECO:0007669"/>
    <property type="project" value="UniProtKB-KW"/>
</dbReference>
<keyword evidence="13" id="KW-0535">Nitrogen fixation</keyword>
<evidence type="ECO:0000256" key="5">
    <source>
        <dbReference type="ARBA" id="ARBA00022553"/>
    </source>
</evidence>
<dbReference type="InterPro" id="IPR009057">
    <property type="entry name" value="Homeodomain-like_sf"/>
</dbReference>
<dbReference type="AlphaFoldDB" id="A0A212AXJ7"/>
<comment type="function">
    <text evidence="16">Member of the two-component regulatory system NtrB/NtrC, which controls expression of the nitrogen-regulated (ntr) genes in response to nitrogen limitation. Phosphorylated NtrC binds directly to DNA and stimulates the formation of open promoter-sigma54-RNA polymerase complexes.</text>
</comment>
<keyword evidence="7" id="KW-0067">ATP-binding</keyword>
<dbReference type="SUPFAM" id="SSF52540">
    <property type="entry name" value="P-loop containing nucleoside triphosphate hydrolases"/>
    <property type="match status" value="1"/>
</dbReference>
<keyword evidence="23" id="KW-1185">Reference proteome</keyword>
<dbReference type="Pfam" id="PF14532">
    <property type="entry name" value="Sigma54_activ_2"/>
    <property type="match status" value="1"/>
</dbReference>
<dbReference type="InterPro" id="IPR027417">
    <property type="entry name" value="P-loop_NTPase"/>
</dbReference>
<keyword evidence="10" id="KW-0238">DNA-binding</keyword>
<evidence type="ECO:0000256" key="16">
    <source>
        <dbReference type="ARBA" id="ARBA00043886"/>
    </source>
</evidence>
<evidence type="ECO:0000256" key="11">
    <source>
        <dbReference type="ARBA" id="ARBA00023159"/>
    </source>
</evidence>
<name>A0A212AXJ7_9RHOB</name>
<dbReference type="RefSeq" id="WP_035741114.1">
    <property type="nucleotide sequence ID" value="NZ_CALUEG010000001.1"/>
</dbReference>
<evidence type="ECO:0000256" key="2">
    <source>
        <dbReference type="ARBA" id="ARBA00019059"/>
    </source>
</evidence>
<dbReference type="Pfam" id="PF00072">
    <property type="entry name" value="Response_reg"/>
    <property type="match status" value="1"/>
</dbReference>
<proteinExistence type="predicted"/>
<reference evidence="22 23" key="1">
    <citation type="submission" date="2016-11" db="EMBL/GenBank/DDBJ databases">
        <title>Comparison of Traditional DNA-DNA Hybridization with In Silico Genomic Analysis.</title>
        <authorList>
            <person name="Nicholson A.C."/>
            <person name="Sammons S."/>
            <person name="Humrighouse B.W."/>
            <person name="Graziano J."/>
            <person name="Lasker B."/>
            <person name="Whitney A.M."/>
            <person name="Mcquiston J.R."/>
        </authorList>
    </citation>
    <scope>NUCLEOTIDE SEQUENCE [LARGE SCALE GENOMIC DNA]</scope>
    <source>
        <strain evidence="20 23">H1892</strain>
        <strain evidence="21 22">H2381</strain>
    </source>
</reference>
<dbReference type="SMART" id="SM00448">
    <property type="entry name" value="REC"/>
    <property type="match status" value="1"/>
</dbReference>
<gene>
    <name evidence="21" type="ORF">CDV52_03425</name>
    <name evidence="20" type="ORF">CDV53_17315</name>
</gene>
<dbReference type="GO" id="GO:0000160">
    <property type="term" value="P:phosphorelay signal transduction system"/>
    <property type="evidence" value="ECO:0007669"/>
    <property type="project" value="UniProtKB-KW"/>
</dbReference>
<protein>
    <recommendedName>
        <fullName evidence="2">DNA-binding transcriptional regulator NtrC</fullName>
    </recommendedName>
    <alternativeName>
        <fullName evidence="14">Nitrogen regulation protein NR(I)</fullName>
    </alternativeName>
    <alternativeName>
        <fullName evidence="15">Nitrogen regulator I</fullName>
    </alternativeName>
</protein>
<dbReference type="GO" id="GO:0005737">
    <property type="term" value="C:cytoplasm"/>
    <property type="evidence" value="ECO:0007669"/>
    <property type="project" value="UniProtKB-SubCell"/>
</dbReference>
<dbReference type="EMBL" id="NIPX01000002">
    <property type="protein sequence ID" value="OWJ86207.1"/>
    <property type="molecule type" value="Genomic_DNA"/>
</dbReference>
<feature type="modified residue" description="4-aspartylphosphate" evidence="17">
    <location>
        <position position="53"/>
    </location>
</feature>
<dbReference type="InterPro" id="IPR025944">
    <property type="entry name" value="Sigma_54_int_dom_CS"/>
</dbReference>
<feature type="domain" description="Response regulatory" evidence="19">
    <location>
        <begin position="4"/>
        <end position="118"/>
    </location>
</feature>
<dbReference type="Gene3D" id="1.10.8.60">
    <property type="match status" value="1"/>
</dbReference>
<dbReference type="Gene3D" id="3.40.50.2300">
    <property type="match status" value="1"/>
</dbReference>
<dbReference type="Pfam" id="PF25601">
    <property type="entry name" value="AAA_lid_14"/>
    <property type="match status" value="1"/>
</dbReference>
<dbReference type="PANTHER" id="PTHR32071:SF95">
    <property type="entry name" value="DNA-BINDING TRANSCRIPTIONAL REGULATOR NTRC"/>
    <property type="match status" value="1"/>
</dbReference>
<comment type="subcellular location">
    <subcellularLocation>
        <location evidence="1">Cytoplasm</location>
    </subcellularLocation>
</comment>
<evidence type="ECO:0000256" key="13">
    <source>
        <dbReference type="ARBA" id="ARBA00023231"/>
    </source>
</evidence>
<evidence type="ECO:0000256" key="12">
    <source>
        <dbReference type="ARBA" id="ARBA00023163"/>
    </source>
</evidence>
<dbReference type="InterPro" id="IPR011006">
    <property type="entry name" value="CheY-like_superfamily"/>
</dbReference>
<dbReference type="PRINTS" id="PR01590">
    <property type="entry name" value="HTHFIS"/>
</dbReference>
<evidence type="ECO:0000256" key="14">
    <source>
        <dbReference type="ARBA" id="ARBA00029881"/>
    </source>
</evidence>
<dbReference type="Proteomes" id="UP000214673">
    <property type="component" value="Unassembled WGS sequence"/>
</dbReference>
<evidence type="ECO:0000313" key="23">
    <source>
        <dbReference type="Proteomes" id="UP000214673"/>
    </source>
</evidence>
<dbReference type="SUPFAM" id="SSF52172">
    <property type="entry name" value="CheY-like"/>
    <property type="match status" value="1"/>
</dbReference>
<dbReference type="CDD" id="cd00009">
    <property type="entry name" value="AAA"/>
    <property type="match status" value="1"/>
</dbReference>
<sequence length="454" mass="49987">MDGTVLVADDDRTIRTVLTQALTRAGCKVHATSSLMTLMRWVEEGKGDLVISDVIMPDGNGLEALPKISKERPGLPVIVISAQNTIMTAIQAAEAEAYDYLPKPFDLPDLMKRAARALETKRRAPARKAEEREQSDDLPLVGRTAVMQALYRLVARVMNTDLPVLITGESGTGKSLIARAIHDFSDRRMLPFVVAGAAELGTPEGPASILARARGGSIVFDEVSDYDDEAQGRIVRMLDGLGENAPRIMATSQADLMQRMESGAFRQDLYYRLGGVTINVPALRERVDDIPLLAEHFLSRGERDTGALRRFSSDAMEVIRTYSWPGNVRQLENTIRRLVVTSTEEEIARGEVDAVLGNQPSMEPLRAGGEGERLSASVGKHLKRYFDLHGGTLPPPGLYQRILKEVEIPLIEIALDATAGNQAKCADLLGINRNTLRKKITDLDIRVTRRRKLM</sequence>
<keyword evidence="8" id="KW-0902">Two-component regulatory system</keyword>
<dbReference type="SUPFAM" id="SSF46689">
    <property type="entry name" value="Homeodomain-like"/>
    <property type="match status" value="1"/>
</dbReference>
<dbReference type="PROSITE" id="PS00688">
    <property type="entry name" value="SIGMA54_INTERACT_3"/>
    <property type="match status" value="1"/>
</dbReference>
<dbReference type="Pfam" id="PF02954">
    <property type="entry name" value="HTH_8"/>
    <property type="match status" value="1"/>
</dbReference>
<dbReference type="Gene3D" id="1.10.10.60">
    <property type="entry name" value="Homeodomain-like"/>
    <property type="match status" value="1"/>
</dbReference>
<dbReference type="InterPro" id="IPR001789">
    <property type="entry name" value="Sig_transdc_resp-reg_receiver"/>
</dbReference>
<evidence type="ECO:0000313" key="20">
    <source>
        <dbReference type="EMBL" id="OWJ72358.1"/>
    </source>
</evidence>
<keyword evidence="9" id="KW-0805">Transcription regulation</keyword>
<evidence type="ECO:0000313" key="21">
    <source>
        <dbReference type="EMBL" id="OWJ86207.1"/>
    </source>
</evidence>
<keyword evidence="4" id="KW-0678">Repressor</keyword>
<dbReference type="GO" id="GO:0043565">
    <property type="term" value="F:sequence-specific DNA binding"/>
    <property type="evidence" value="ECO:0007669"/>
    <property type="project" value="InterPro"/>
</dbReference>
<dbReference type="InterPro" id="IPR002197">
    <property type="entry name" value="HTH_Fis"/>
</dbReference>
<dbReference type="OrthoDB" id="9802388at2"/>
<feature type="domain" description="Sigma-54 factor interaction" evidence="18">
    <location>
        <begin position="140"/>
        <end position="340"/>
    </location>
</feature>
<keyword evidence="11" id="KW-0010">Activator</keyword>
<dbReference type="InterPro" id="IPR003593">
    <property type="entry name" value="AAA+_ATPase"/>
</dbReference>
<organism evidence="21 22">
    <name type="scientific">Haematobacter missouriensis</name>
    <dbReference type="NCBI Taxonomy" id="366616"/>
    <lineage>
        <taxon>Bacteria</taxon>
        <taxon>Pseudomonadati</taxon>
        <taxon>Pseudomonadota</taxon>
        <taxon>Alphaproteobacteria</taxon>
        <taxon>Rhodobacterales</taxon>
        <taxon>Paracoccaceae</taxon>
        <taxon>Haematobacter</taxon>
    </lineage>
</organism>
<keyword evidence="5 17" id="KW-0597">Phosphoprotein</keyword>
<dbReference type="InterPro" id="IPR058031">
    <property type="entry name" value="AAA_lid_NorR"/>
</dbReference>
<dbReference type="PANTHER" id="PTHR32071">
    <property type="entry name" value="TRANSCRIPTIONAL REGULATORY PROTEIN"/>
    <property type="match status" value="1"/>
</dbReference>
<evidence type="ECO:0000256" key="7">
    <source>
        <dbReference type="ARBA" id="ARBA00022840"/>
    </source>
</evidence>
<comment type="caution">
    <text evidence="21">The sequence shown here is derived from an EMBL/GenBank/DDBJ whole genome shotgun (WGS) entry which is preliminary data.</text>
</comment>
<evidence type="ECO:0000259" key="19">
    <source>
        <dbReference type="PROSITE" id="PS50110"/>
    </source>
</evidence>